<dbReference type="GO" id="GO:0000156">
    <property type="term" value="F:phosphorelay response regulator activity"/>
    <property type="evidence" value="ECO:0007669"/>
    <property type="project" value="TreeGrafter"/>
</dbReference>
<evidence type="ECO:0000256" key="2">
    <source>
        <dbReference type="ARBA" id="ARBA00012438"/>
    </source>
</evidence>
<feature type="coiled-coil region" evidence="5">
    <location>
        <begin position="89"/>
        <end position="140"/>
    </location>
</feature>
<dbReference type="SUPFAM" id="SSF55874">
    <property type="entry name" value="ATPase domain of HSP90 chaperone/DNA topoisomerase II/histidine kinase"/>
    <property type="match status" value="1"/>
</dbReference>
<evidence type="ECO:0000256" key="1">
    <source>
        <dbReference type="ARBA" id="ARBA00000085"/>
    </source>
</evidence>
<evidence type="ECO:0000256" key="5">
    <source>
        <dbReference type="SAM" id="Coils"/>
    </source>
</evidence>
<dbReference type="PANTHER" id="PTHR42878:SF14">
    <property type="entry name" value="OSMOLARITY TWO-COMPONENT SYSTEM PROTEIN SSK1"/>
    <property type="match status" value="1"/>
</dbReference>
<dbReference type="GO" id="GO:0004673">
    <property type="term" value="F:protein histidine kinase activity"/>
    <property type="evidence" value="ECO:0007669"/>
    <property type="project" value="UniProtKB-EC"/>
</dbReference>
<evidence type="ECO:0000313" key="8">
    <source>
        <dbReference type="Proteomes" id="UP000294689"/>
    </source>
</evidence>
<dbReference type="SMART" id="SM00387">
    <property type="entry name" value="HATPase_c"/>
    <property type="match status" value="1"/>
</dbReference>
<dbReference type="InterPro" id="IPR036890">
    <property type="entry name" value="HATPase_C_sf"/>
</dbReference>
<evidence type="ECO:0000256" key="4">
    <source>
        <dbReference type="ARBA" id="ARBA00022777"/>
    </source>
</evidence>
<dbReference type="EMBL" id="SOBW01000008">
    <property type="protein sequence ID" value="TDU39522.1"/>
    <property type="molecule type" value="Genomic_DNA"/>
</dbReference>
<dbReference type="PROSITE" id="PS50109">
    <property type="entry name" value="HIS_KIN"/>
    <property type="match status" value="1"/>
</dbReference>
<name>A0A4R7PYN1_9FLAO</name>
<dbReference type="GO" id="GO:0030295">
    <property type="term" value="F:protein kinase activator activity"/>
    <property type="evidence" value="ECO:0007669"/>
    <property type="project" value="TreeGrafter"/>
</dbReference>
<accession>A0A4R7PYN1</accession>
<proteinExistence type="predicted"/>
<evidence type="ECO:0000259" key="6">
    <source>
        <dbReference type="PROSITE" id="PS50109"/>
    </source>
</evidence>
<dbReference type="PANTHER" id="PTHR42878">
    <property type="entry name" value="TWO-COMPONENT HISTIDINE KINASE"/>
    <property type="match status" value="1"/>
</dbReference>
<dbReference type="Pfam" id="PF02518">
    <property type="entry name" value="HATPase_c"/>
    <property type="match status" value="1"/>
</dbReference>
<keyword evidence="5" id="KW-0175">Coiled coil</keyword>
<feature type="domain" description="Histidine kinase" evidence="6">
    <location>
        <begin position="147"/>
        <end position="368"/>
    </location>
</feature>
<sequence>MNAEMRQKLGLQHDEVHGRQLEELLTIGSKIFYQTHFYPLIKMQNSVREIYLVFKGVTGASVPVLLNVEVKKTANATEIVCGGMEISNRNRYEKELLEAKKVAENTLNENAELTKAKNALVAHQKKLESQYRKVKLLKEQQQEVFKLIAHDLQEPLRKSIFSSNYILTKGKGLTKAVVEQLHKIISFNSKMSDMLLTLLHFKELDQFKLNYTTLNLTEVIKDALRTSPLQNNAQLEIIYPNNNLQFKGDKRLMTRLFEELLKNSWSDRNTVNQKLTVEISAIEITKNTFLELSDQYLYDKFIKITYSDNGVGVRNKFSEIIHKSVQFNSSNIGLAYSKQIVEKHFGVISADATKEEGVCYIITLPVDKPSIKT</sequence>
<keyword evidence="4" id="KW-0418">Kinase</keyword>
<dbReference type="Gene3D" id="3.30.565.10">
    <property type="entry name" value="Histidine kinase-like ATPase, C-terminal domain"/>
    <property type="match status" value="1"/>
</dbReference>
<evidence type="ECO:0000313" key="7">
    <source>
        <dbReference type="EMBL" id="TDU39522.1"/>
    </source>
</evidence>
<dbReference type="InterPro" id="IPR003594">
    <property type="entry name" value="HATPase_dom"/>
</dbReference>
<dbReference type="InterPro" id="IPR004358">
    <property type="entry name" value="Sig_transdc_His_kin-like_C"/>
</dbReference>
<keyword evidence="3" id="KW-0808">Transferase</keyword>
<reference evidence="7 8" key="1">
    <citation type="submission" date="2019-03" db="EMBL/GenBank/DDBJ databases">
        <title>Genomic Encyclopedia of Archaeal and Bacterial Type Strains, Phase II (KMG-II): from individual species to whole genera.</title>
        <authorList>
            <person name="Goeker M."/>
        </authorList>
    </citation>
    <scope>NUCLEOTIDE SEQUENCE [LARGE SCALE GENOMIC DNA]</scope>
    <source>
        <strain evidence="7 8">DSM 28135</strain>
    </source>
</reference>
<dbReference type="EC" id="2.7.13.3" evidence="2"/>
<gene>
    <name evidence="7" type="ORF">BXY82_1548</name>
</gene>
<evidence type="ECO:0000256" key="3">
    <source>
        <dbReference type="ARBA" id="ARBA00022679"/>
    </source>
</evidence>
<dbReference type="InterPro" id="IPR050351">
    <property type="entry name" value="BphY/WalK/GraS-like"/>
</dbReference>
<protein>
    <recommendedName>
        <fullName evidence="2">histidine kinase</fullName>
        <ecNumber evidence="2">2.7.13.3</ecNumber>
    </recommendedName>
</protein>
<dbReference type="Gene3D" id="1.10.287.130">
    <property type="match status" value="1"/>
</dbReference>
<comment type="catalytic activity">
    <reaction evidence="1">
        <text>ATP + protein L-histidine = ADP + protein N-phospho-L-histidine.</text>
        <dbReference type="EC" id="2.7.13.3"/>
    </reaction>
</comment>
<keyword evidence="8" id="KW-1185">Reference proteome</keyword>
<dbReference type="Proteomes" id="UP000294689">
    <property type="component" value="Unassembled WGS sequence"/>
</dbReference>
<dbReference type="InterPro" id="IPR005467">
    <property type="entry name" value="His_kinase_dom"/>
</dbReference>
<comment type="caution">
    <text evidence="7">The sequence shown here is derived from an EMBL/GenBank/DDBJ whole genome shotgun (WGS) entry which is preliminary data.</text>
</comment>
<dbReference type="AlphaFoldDB" id="A0A4R7PYN1"/>
<organism evidence="7 8">
    <name type="scientific">Gelidibacter sediminis</name>
    <dbReference type="NCBI Taxonomy" id="1608710"/>
    <lineage>
        <taxon>Bacteria</taxon>
        <taxon>Pseudomonadati</taxon>
        <taxon>Bacteroidota</taxon>
        <taxon>Flavobacteriia</taxon>
        <taxon>Flavobacteriales</taxon>
        <taxon>Flavobacteriaceae</taxon>
        <taxon>Gelidibacter</taxon>
    </lineage>
</organism>
<dbReference type="GO" id="GO:0007234">
    <property type="term" value="P:osmosensory signaling via phosphorelay pathway"/>
    <property type="evidence" value="ECO:0007669"/>
    <property type="project" value="TreeGrafter"/>
</dbReference>
<dbReference type="PRINTS" id="PR00344">
    <property type="entry name" value="BCTRLSENSOR"/>
</dbReference>